<accession>A0A821E253</accession>
<sequence length="148" mass="17667">MFSNTVFKNVIELRVHDVVPLEHEFFLRIAQAFPRLQRFYVTDLSLHSHNSKKSTDNVASHQIVEYPHLTFFLDITRVDTNYVEQLLDETKTHLPSLTELHVRYEDLRVVTEDLTRELTRRNCVKVTRLTTWREIVGSKDFYIYFPLL</sequence>
<evidence type="ECO:0000313" key="2">
    <source>
        <dbReference type="Proteomes" id="UP000663838"/>
    </source>
</evidence>
<name>A0A821E253_9BILA</name>
<gene>
    <name evidence="1" type="ORF">TOA249_LOCUS12490</name>
</gene>
<reference evidence="1" key="1">
    <citation type="submission" date="2021-02" db="EMBL/GenBank/DDBJ databases">
        <authorList>
            <person name="Nowell W R."/>
        </authorList>
    </citation>
    <scope>NUCLEOTIDE SEQUENCE</scope>
</reference>
<organism evidence="1 2">
    <name type="scientific">Rotaria socialis</name>
    <dbReference type="NCBI Taxonomy" id="392032"/>
    <lineage>
        <taxon>Eukaryota</taxon>
        <taxon>Metazoa</taxon>
        <taxon>Spiralia</taxon>
        <taxon>Gnathifera</taxon>
        <taxon>Rotifera</taxon>
        <taxon>Eurotatoria</taxon>
        <taxon>Bdelloidea</taxon>
        <taxon>Philodinida</taxon>
        <taxon>Philodinidae</taxon>
        <taxon>Rotaria</taxon>
    </lineage>
</organism>
<comment type="caution">
    <text evidence="1">The sequence shown here is derived from an EMBL/GenBank/DDBJ whole genome shotgun (WGS) entry which is preliminary data.</text>
</comment>
<proteinExistence type="predicted"/>
<dbReference type="AlphaFoldDB" id="A0A821E253"/>
<dbReference type="Proteomes" id="UP000663838">
    <property type="component" value="Unassembled WGS sequence"/>
</dbReference>
<feature type="non-terminal residue" evidence="1">
    <location>
        <position position="148"/>
    </location>
</feature>
<dbReference type="EMBL" id="CAJOBS010000709">
    <property type="protein sequence ID" value="CAF4629277.1"/>
    <property type="molecule type" value="Genomic_DNA"/>
</dbReference>
<protein>
    <submittedName>
        <fullName evidence="1">Uncharacterized protein</fullName>
    </submittedName>
</protein>
<evidence type="ECO:0000313" key="1">
    <source>
        <dbReference type="EMBL" id="CAF4629277.1"/>
    </source>
</evidence>